<dbReference type="EMBL" id="SPHZ02000009">
    <property type="protein sequence ID" value="KAF0900540.1"/>
    <property type="molecule type" value="Genomic_DNA"/>
</dbReference>
<accession>A0A6G1CK88</accession>
<evidence type="ECO:0000313" key="2">
    <source>
        <dbReference type="EMBL" id="KAF0900540.1"/>
    </source>
</evidence>
<proteinExistence type="predicted"/>
<keyword evidence="3" id="KW-1185">Reference proteome</keyword>
<name>A0A6G1CK88_9ORYZ</name>
<reference evidence="2 3" key="1">
    <citation type="submission" date="2019-11" db="EMBL/GenBank/DDBJ databases">
        <title>Whole genome sequence of Oryza granulata.</title>
        <authorList>
            <person name="Li W."/>
        </authorList>
    </citation>
    <scope>NUCLEOTIDE SEQUENCE [LARGE SCALE GENOMIC DNA]</scope>
    <source>
        <strain evidence="3">cv. Menghai</strain>
        <tissue evidence="2">Leaf</tissue>
    </source>
</reference>
<evidence type="ECO:0000256" key="1">
    <source>
        <dbReference type="SAM" id="MobiDB-lite"/>
    </source>
</evidence>
<gene>
    <name evidence="2" type="ORF">E2562_032135</name>
</gene>
<dbReference type="Proteomes" id="UP000479710">
    <property type="component" value="Unassembled WGS sequence"/>
</dbReference>
<protein>
    <submittedName>
        <fullName evidence="2">Uncharacterized protein</fullName>
    </submittedName>
</protein>
<evidence type="ECO:0000313" key="3">
    <source>
        <dbReference type="Proteomes" id="UP000479710"/>
    </source>
</evidence>
<feature type="compositionally biased region" description="Basic and acidic residues" evidence="1">
    <location>
        <begin position="1"/>
        <end position="14"/>
    </location>
</feature>
<comment type="caution">
    <text evidence="2">The sequence shown here is derived from an EMBL/GenBank/DDBJ whole genome shotgun (WGS) entry which is preliminary data.</text>
</comment>
<feature type="compositionally biased region" description="Basic and acidic residues" evidence="1">
    <location>
        <begin position="21"/>
        <end position="32"/>
    </location>
</feature>
<sequence length="114" mass="12438">MVQLRVDRHQAERRRQSRPGGKADDEQRRGRAEGGAPGGAGGAGAGVVLDGEAVGDEREEIRREIAPPTQARHGGHARSLGGRLGFVRRRRLRLRDEGYIGERCWPACGSYVGR</sequence>
<feature type="compositionally biased region" description="Gly residues" evidence="1">
    <location>
        <begin position="33"/>
        <end position="45"/>
    </location>
</feature>
<feature type="region of interest" description="Disordered" evidence="1">
    <location>
        <begin position="1"/>
        <end position="49"/>
    </location>
</feature>
<dbReference type="AlphaFoldDB" id="A0A6G1CK88"/>
<organism evidence="2 3">
    <name type="scientific">Oryza meyeriana var. granulata</name>
    <dbReference type="NCBI Taxonomy" id="110450"/>
    <lineage>
        <taxon>Eukaryota</taxon>
        <taxon>Viridiplantae</taxon>
        <taxon>Streptophyta</taxon>
        <taxon>Embryophyta</taxon>
        <taxon>Tracheophyta</taxon>
        <taxon>Spermatophyta</taxon>
        <taxon>Magnoliopsida</taxon>
        <taxon>Liliopsida</taxon>
        <taxon>Poales</taxon>
        <taxon>Poaceae</taxon>
        <taxon>BOP clade</taxon>
        <taxon>Oryzoideae</taxon>
        <taxon>Oryzeae</taxon>
        <taxon>Oryzinae</taxon>
        <taxon>Oryza</taxon>
        <taxon>Oryza meyeriana</taxon>
    </lineage>
</organism>